<evidence type="ECO:0000256" key="2">
    <source>
        <dbReference type="ARBA" id="ARBA00023002"/>
    </source>
</evidence>
<dbReference type="GO" id="GO:0016491">
    <property type="term" value="F:oxidoreductase activity"/>
    <property type="evidence" value="ECO:0007669"/>
    <property type="project" value="UniProtKB-KW"/>
</dbReference>
<keyword evidence="5" id="KW-1185">Reference proteome</keyword>
<dbReference type="PANTHER" id="PTHR43673:SF10">
    <property type="entry name" value="NADH DEHYDROGENASE_NAD(P)H NITROREDUCTASE XCC3605-RELATED"/>
    <property type="match status" value="1"/>
</dbReference>
<proteinExistence type="inferred from homology"/>
<accession>A0A972GQU2</accession>
<dbReference type="EMBL" id="WHOD01000070">
    <property type="protein sequence ID" value="NOU95186.1"/>
    <property type="molecule type" value="Genomic_DNA"/>
</dbReference>
<sequence>MSNHISVVTEFAPEVQSNRKSEFPVNPLFLNRWSPRAYSERKVSDEDLNTILEAAHWAPSASNDQPWRFIVAKTQEQLGIFHQFVNEFNMVWASKAPVLIVVASKKVRGNGDPNVAHAFDSGTAWGSLALQATLLGLVTHAMGGFDREKARQLLNVPDELELHAVIAVGYLGDKSKLPEALQARELPNGRLPLSEVVFEGTITK</sequence>
<comment type="similarity">
    <text evidence="1">Belongs to the nitroreductase family.</text>
</comment>
<dbReference type="AlphaFoldDB" id="A0A972GQU2"/>
<evidence type="ECO:0000256" key="1">
    <source>
        <dbReference type="ARBA" id="ARBA00007118"/>
    </source>
</evidence>
<reference evidence="4" key="1">
    <citation type="submission" date="2019-10" db="EMBL/GenBank/DDBJ databases">
        <title>Description of Paenibacillus glebae sp. nov.</title>
        <authorList>
            <person name="Carlier A."/>
            <person name="Qi S."/>
        </authorList>
    </citation>
    <scope>NUCLEOTIDE SEQUENCE</scope>
    <source>
        <strain evidence="4">LMG 31456</strain>
    </source>
</reference>
<dbReference type="SUPFAM" id="SSF55469">
    <property type="entry name" value="FMN-dependent nitroreductase-like"/>
    <property type="match status" value="1"/>
</dbReference>
<feature type="domain" description="Nitroreductase" evidence="3">
    <location>
        <begin position="31"/>
        <end position="77"/>
    </location>
</feature>
<keyword evidence="2" id="KW-0560">Oxidoreductase</keyword>
<dbReference type="InterPro" id="IPR029479">
    <property type="entry name" value="Nitroreductase"/>
</dbReference>
<dbReference type="CDD" id="cd02138">
    <property type="entry name" value="TdsD-like"/>
    <property type="match status" value="1"/>
</dbReference>
<name>A0A972GQU2_9BACL</name>
<dbReference type="PANTHER" id="PTHR43673">
    <property type="entry name" value="NAD(P)H NITROREDUCTASE YDGI-RELATED"/>
    <property type="match status" value="1"/>
</dbReference>
<dbReference type="Gene3D" id="3.40.109.10">
    <property type="entry name" value="NADH Oxidase"/>
    <property type="match status" value="1"/>
</dbReference>
<organism evidence="4 5">
    <name type="scientific">Paenibacillus foliorum</name>
    <dbReference type="NCBI Taxonomy" id="2654974"/>
    <lineage>
        <taxon>Bacteria</taxon>
        <taxon>Bacillati</taxon>
        <taxon>Bacillota</taxon>
        <taxon>Bacilli</taxon>
        <taxon>Bacillales</taxon>
        <taxon>Paenibacillaceae</taxon>
        <taxon>Paenibacillus</taxon>
    </lineage>
</organism>
<evidence type="ECO:0000259" key="3">
    <source>
        <dbReference type="Pfam" id="PF00881"/>
    </source>
</evidence>
<dbReference type="Proteomes" id="UP000641588">
    <property type="component" value="Unassembled WGS sequence"/>
</dbReference>
<comment type="caution">
    <text evidence="4">The sequence shown here is derived from an EMBL/GenBank/DDBJ whole genome shotgun (WGS) entry which is preliminary data.</text>
</comment>
<evidence type="ECO:0000313" key="4">
    <source>
        <dbReference type="EMBL" id="NOU95186.1"/>
    </source>
</evidence>
<evidence type="ECO:0000313" key="5">
    <source>
        <dbReference type="Proteomes" id="UP000641588"/>
    </source>
</evidence>
<protein>
    <submittedName>
        <fullName evidence="4">Nitroreductase</fullName>
    </submittedName>
</protein>
<feature type="domain" description="Nitroreductase" evidence="3">
    <location>
        <begin position="91"/>
        <end position="170"/>
    </location>
</feature>
<dbReference type="RefSeq" id="WP_171653406.1">
    <property type="nucleotide sequence ID" value="NZ_WHOD01000070.1"/>
</dbReference>
<gene>
    <name evidence="4" type="ORF">GC093_18445</name>
</gene>
<dbReference type="Pfam" id="PF00881">
    <property type="entry name" value="Nitroreductase"/>
    <property type="match status" value="2"/>
</dbReference>
<dbReference type="InterPro" id="IPR000415">
    <property type="entry name" value="Nitroreductase-like"/>
</dbReference>